<feature type="transmembrane region" description="Helical" evidence="8">
    <location>
        <begin position="76"/>
        <end position="94"/>
    </location>
</feature>
<dbReference type="InterPro" id="IPR000522">
    <property type="entry name" value="ABC_transptr_permease_BtuC"/>
</dbReference>
<gene>
    <name evidence="9" type="ORF">MGEO_19665</name>
</gene>
<dbReference type="EMBL" id="JFKC01000035">
    <property type="protein sequence ID" value="OSQ43600.1"/>
    <property type="molecule type" value="Genomic_DNA"/>
</dbReference>
<name>A0A1X4NB34_9RHOB</name>
<keyword evidence="3" id="KW-0813">Transport</keyword>
<evidence type="ECO:0000313" key="9">
    <source>
        <dbReference type="EMBL" id="OSQ43600.1"/>
    </source>
</evidence>
<keyword evidence="5 8" id="KW-0812">Transmembrane</keyword>
<feature type="transmembrane region" description="Helical" evidence="8">
    <location>
        <begin position="100"/>
        <end position="124"/>
    </location>
</feature>
<evidence type="ECO:0000256" key="6">
    <source>
        <dbReference type="ARBA" id="ARBA00022989"/>
    </source>
</evidence>
<dbReference type="RefSeq" id="WP_085641471.1">
    <property type="nucleotide sequence ID" value="NZ_JFKC01000035.1"/>
</dbReference>
<organism evidence="9 10">
    <name type="scientific">Marivita geojedonensis</name>
    <dbReference type="NCBI Taxonomy" id="1123756"/>
    <lineage>
        <taxon>Bacteria</taxon>
        <taxon>Pseudomonadati</taxon>
        <taxon>Pseudomonadota</taxon>
        <taxon>Alphaproteobacteria</taxon>
        <taxon>Rhodobacterales</taxon>
        <taxon>Roseobacteraceae</taxon>
        <taxon>Marivita</taxon>
    </lineage>
</organism>
<comment type="subcellular location">
    <subcellularLocation>
        <location evidence="1">Cell membrane</location>
        <topology evidence="1">Multi-pass membrane protein</topology>
    </subcellularLocation>
</comment>
<keyword evidence="6 8" id="KW-1133">Transmembrane helix</keyword>
<dbReference type="SUPFAM" id="SSF81345">
    <property type="entry name" value="ABC transporter involved in vitamin B12 uptake, BtuC"/>
    <property type="match status" value="1"/>
</dbReference>
<dbReference type="PANTHER" id="PTHR30472:SF29">
    <property type="entry name" value="VITAMIN B12 IMPORT SYSTEM PERMEASE PROTEIN BTUC"/>
    <property type="match status" value="1"/>
</dbReference>
<comment type="caution">
    <text evidence="9">The sequence shown here is derived from an EMBL/GenBank/DDBJ whole genome shotgun (WGS) entry which is preliminary data.</text>
</comment>
<dbReference type="PANTHER" id="PTHR30472">
    <property type="entry name" value="FERRIC ENTEROBACTIN TRANSPORT SYSTEM PERMEASE PROTEIN"/>
    <property type="match status" value="1"/>
</dbReference>
<keyword evidence="10" id="KW-1185">Reference proteome</keyword>
<feature type="transmembrane region" description="Helical" evidence="8">
    <location>
        <begin position="225"/>
        <end position="254"/>
    </location>
</feature>
<keyword evidence="4" id="KW-1003">Cell membrane</keyword>
<evidence type="ECO:0000256" key="4">
    <source>
        <dbReference type="ARBA" id="ARBA00022475"/>
    </source>
</evidence>
<dbReference type="Gene3D" id="1.10.3470.10">
    <property type="entry name" value="ABC transporter involved in vitamin B12 uptake, BtuC"/>
    <property type="match status" value="1"/>
</dbReference>
<feature type="transmembrane region" description="Helical" evidence="8">
    <location>
        <begin position="50"/>
        <end position="69"/>
    </location>
</feature>
<dbReference type="GO" id="GO:0022857">
    <property type="term" value="F:transmembrane transporter activity"/>
    <property type="evidence" value="ECO:0007669"/>
    <property type="project" value="InterPro"/>
</dbReference>
<dbReference type="OrthoDB" id="9811975at2"/>
<keyword evidence="7 8" id="KW-0472">Membrane</keyword>
<evidence type="ECO:0000256" key="3">
    <source>
        <dbReference type="ARBA" id="ARBA00022448"/>
    </source>
</evidence>
<dbReference type="Proteomes" id="UP000193926">
    <property type="component" value="Unassembled WGS sequence"/>
</dbReference>
<evidence type="ECO:0000256" key="1">
    <source>
        <dbReference type="ARBA" id="ARBA00004651"/>
    </source>
</evidence>
<reference evidence="9 10" key="1">
    <citation type="submission" date="2014-03" db="EMBL/GenBank/DDBJ databases">
        <title>The draft genome sequence of Marivita geojedonensis KCTC 23882.</title>
        <authorList>
            <person name="Lai Q."/>
            <person name="Shao Z."/>
        </authorList>
    </citation>
    <scope>NUCLEOTIDE SEQUENCE [LARGE SCALE GENOMIC DNA]</scope>
    <source>
        <strain evidence="9 10">DPG-138</strain>
    </source>
</reference>
<feature type="transmembrane region" description="Helical" evidence="8">
    <location>
        <begin position="266"/>
        <end position="288"/>
    </location>
</feature>
<evidence type="ECO:0000256" key="5">
    <source>
        <dbReference type="ARBA" id="ARBA00022692"/>
    </source>
</evidence>
<protein>
    <submittedName>
        <fullName evidence="9">ABC transporter permease</fullName>
    </submittedName>
</protein>
<sequence length="319" mass="32391">MVLTLAMFTASLFVGYAAIPVSEGLAALLGLGDPLFVTIMQDIRLPRALLAAMIGASLGLAGAAMQGFLRNPLAEPGLIGVSGSAALGAVVALQTGFASAFFLALPVTALCFAAIGVGLILVLAGPRGSSLTLILAGIAVSAFAAALTSLALNLSPNPYAASEIMFWMMGSVANRALSHVWLALPIMALGWAALAGLGRGLDALTLGEDAAEAMGISLSRLRLQLLFGTAAAVGAATAVAGAVGFVGLVVPHILRRFAEGRPSTLLWASAIGGAAMVLAADLATRLVLPERDLKLGVVMALIGAPLFLHLIYKTRREIT</sequence>
<dbReference type="GO" id="GO:0005886">
    <property type="term" value="C:plasma membrane"/>
    <property type="evidence" value="ECO:0007669"/>
    <property type="project" value="UniProtKB-SubCell"/>
</dbReference>
<dbReference type="STRING" id="1123756.MGEO_19665"/>
<evidence type="ECO:0000256" key="8">
    <source>
        <dbReference type="SAM" id="Phobius"/>
    </source>
</evidence>
<comment type="similarity">
    <text evidence="2">Belongs to the binding-protein-dependent transport system permease family. FecCD subfamily.</text>
</comment>
<dbReference type="AlphaFoldDB" id="A0A1X4NB34"/>
<dbReference type="CDD" id="cd06550">
    <property type="entry name" value="TM_ABC_iron-siderophores_like"/>
    <property type="match status" value="1"/>
</dbReference>
<feature type="transmembrane region" description="Helical" evidence="8">
    <location>
        <begin position="176"/>
        <end position="197"/>
    </location>
</feature>
<feature type="transmembrane region" description="Helical" evidence="8">
    <location>
        <begin position="131"/>
        <end position="156"/>
    </location>
</feature>
<proteinExistence type="inferred from homology"/>
<evidence type="ECO:0000313" key="10">
    <source>
        <dbReference type="Proteomes" id="UP000193926"/>
    </source>
</evidence>
<dbReference type="GO" id="GO:0015889">
    <property type="term" value="P:cobalamin transport"/>
    <property type="evidence" value="ECO:0007669"/>
    <property type="project" value="TreeGrafter"/>
</dbReference>
<dbReference type="InterPro" id="IPR037294">
    <property type="entry name" value="ABC_BtuC-like"/>
</dbReference>
<evidence type="ECO:0000256" key="7">
    <source>
        <dbReference type="ARBA" id="ARBA00023136"/>
    </source>
</evidence>
<dbReference type="Pfam" id="PF01032">
    <property type="entry name" value="FecCD"/>
    <property type="match status" value="1"/>
</dbReference>
<feature type="transmembrane region" description="Helical" evidence="8">
    <location>
        <begin position="295"/>
        <end position="312"/>
    </location>
</feature>
<accession>A0A1X4NB34</accession>
<evidence type="ECO:0000256" key="2">
    <source>
        <dbReference type="ARBA" id="ARBA00007935"/>
    </source>
</evidence>